<dbReference type="PANTHER" id="PTHR42912">
    <property type="entry name" value="METHYLTRANSFERASE"/>
    <property type="match status" value="1"/>
</dbReference>
<dbReference type="GO" id="GO:0008168">
    <property type="term" value="F:methyltransferase activity"/>
    <property type="evidence" value="ECO:0007669"/>
    <property type="project" value="UniProtKB-KW"/>
</dbReference>
<evidence type="ECO:0000313" key="3">
    <source>
        <dbReference type="EMBL" id="TXR57500.1"/>
    </source>
</evidence>
<sequence>MSGSLSSAGYGHAGSDESVRASRSHWDGASRTYLEEHGDTLGTDVLVWGPEGLTEDEAHLLGDPADLAGTVVLEVGCGAGQGSRWAARHGARPVGVDLSAGMLARSRALDAATGASVPVLQADAGAIPLAGGSAAVAFSAYGALPFTADAAGVLAEVHRVLRPGGRWTFSVSHPVRWAFPDDPGPRGLVAERSYFDRTPYVERDDDGALLYAEHHRTLGDWVRMLRAAGFGLLDLVEPEWSHPEQPTWGGWSALRGEHLPGTAVFVCERLSR</sequence>
<organism evidence="3 4">
    <name type="scientific">Quadrisphaera setariae</name>
    <dbReference type="NCBI Taxonomy" id="2593304"/>
    <lineage>
        <taxon>Bacteria</taxon>
        <taxon>Bacillati</taxon>
        <taxon>Actinomycetota</taxon>
        <taxon>Actinomycetes</taxon>
        <taxon>Kineosporiales</taxon>
        <taxon>Kineosporiaceae</taxon>
        <taxon>Quadrisphaera</taxon>
    </lineage>
</organism>
<accession>A0A5C8ZL32</accession>
<dbReference type="SUPFAM" id="SSF53335">
    <property type="entry name" value="S-adenosyl-L-methionine-dependent methyltransferases"/>
    <property type="match status" value="1"/>
</dbReference>
<dbReference type="Gene3D" id="3.40.50.150">
    <property type="entry name" value="Vaccinia Virus protein VP39"/>
    <property type="match status" value="1"/>
</dbReference>
<protein>
    <submittedName>
        <fullName evidence="3">Class I SAM-dependent methyltransferase</fullName>
    </submittedName>
</protein>
<comment type="caution">
    <text evidence="3">The sequence shown here is derived from an EMBL/GenBank/DDBJ whole genome shotgun (WGS) entry which is preliminary data.</text>
</comment>
<keyword evidence="3" id="KW-0489">Methyltransferase</keyword>
<name>A0A5C8ZL32_9ACTN</name>
<proteinExistence type="predicted"/>
<dbReference type="PANTHER" id="PTHR42912:SF93">
    <property type="entry name" value="N6-ADENOSINE-METHYLTRANSFERASE TMT1A"/>
    <property type="match status" value="1"/>
</dbReference>
<dbReference type="OrthoDB" id="5566900at2"/>
<keyword evidence="4" id="KW-1185">Reference proteome</keyword>
<evidence type="ECO:0000256" key="1">
    <source>
        <dbReference type="SAM" id="MobiDB-lite"/>
    </source>
</evidence>
<dbReference type="Pfam" id="PF13649">
    <property type="entry name" value="Methyltransf_25"/>
    <property type="match status" value="1"/>
</dbReference>
<dbReference type="InterPro" id="IPR029063">
    <property type="entry name" value="SAM-dependent_MTases_sf"/>
</dbReference>
<dbReference type="InterPro" id="IPR050508">
    <property type="entry name" value="Methyltransf_Superfamily"/>
</dbReference>
<gene>
    <name evidence="3" type="ORF">FMM08_04520</name>
</gene>
<dbReference type="CDD" id="cd02440">
    <property type="entry name" value="AdoMet_MTases"/>
    <property type="match status" value="1"/>
</dbReference>
<dbReference type="Proteomes" id="UP000321234">
    <property type="component" value="Unassembled WGS sequence"/>
</dbReference>
<dbReference type="InterPro" id="IPR041698">
    <property type="entry name" value="Methyltransf_25"/>
</dbReference>
<keyword evidence="3" id="KW-0808">Transferase</keyword>
<dbReference type="GO" id="GO:0032259">
    <property type="term" value="P:methylation"/>
    <property type="evidence" value="ECO:0007669"/>
    <property type="project" value="UniProtKB-KW"/>
</dbReference>
<evidence type="ECO:0000313" key="4">
    <source>
        <dbReference type="Proteomes" id="UP000321234"/>
    </source>
</evidence>
<reference evidence="3 4" key="1">
    <citation type="submission" date="2019-07" db="EMBL/GenBank/DDBJ databases">
        <title>Quadrisphaera sp. strain DD2A genome sequencing and assembly.</title>
        <authorList>
            <person name="Kim I."/>
        </authorList>
    </citation>
    <scope>NUCLEOTIDE SEQUENCE [LARGE SCALE GENOMIC DNA]</scope>
    <source>
        <strain evidence="3 4">DD2A</strain>
    </source>
</reference>
<dbReference type="RefSeq" id="WP_147925141.1">
    <property type="nucleotide sequence ID" value="NZ_VKAC01000002.1"/>
</dbReference>
<feature type="domain" description="Methyltransferase" evidence="2">
    <location>
        <begin position="72"/>
        <end position="165"/>
    </location>
</feature>
<dbReference type="EMBL" id="VKAC01000002">
    <property type="protein sequence ID" value="TXR57500.1"/>
    <property type="molecule type" value="Genomic_DNA"/>
</dbReference>
<feature type="region of interest" description="Disordered" evidence="1">
    <location>
        <begin position="1"/>
        <end position="22"/>
    </location>
</feature>
<dbReference type="AlphaFoldDB" id="A0A5C8ZL32"/>
<evidence type="ECO:0000259" key="2">
    <source>
        <dbReference type="Pfam" id="PF13649"/>
    </source>
</evidence>